<name>A0A409XD90_PSICY</name>
<organism evidence="1 2">
    <name type="scientific">Psilocybe cyanescens</name>
    <dbReference type="NCBI Taxonomy" id="93625"/>
    <lineage>
        <taxon>Eukaryota</taxon>
        <taxon>Fungi</taxon>
        <taxon>Dikarya</taxon>
        <taxon>Basidiomycota</taxon>
        <taxon>Agaricomycotina</taxon>
        <taxon>Agaricomycetes</taxon>
        <taxon>Agaricomycetidae</taxon>
        <taxon>Agaricales</taxon>
        <taxon>Agaricineae</taxon>
        <taxon>Strophariaceae</taxon>
        <taxon>Psilocybe</taxon>
    </lineage>
</organism>
<evidence type="ECO:0000313" key="1">
    <source>
        <dbReference type="EMBL" id="PPQ88778.1"/>
    </source>
</evidence>
<dbReference type="InParanoid" id="A0A409XD90"/>
<keyword evidence="2" id="KW-1185">Reference proteome</keyword>
<dbReference type="EMBL" id="NHYD01002026">
    <property type="protein sequence ID" value="PPQ88778.1"/>
    <property type="molecule type" value="Genomic_DNA"/>
</dbReference>
<accession>A0A409XD90</accession>
<protein>
    <submittedName>
        <fullName evidence="1">Uncharacterized protein</fullName>
    </submittedName>
</protein>
<comment type="caution">
    <text evidence="1">The sequence shown here is derived from an EMBL/GenBank/DDBJ whole genome shotgun (WGS) entry which is preliminary data.</text>
</comment>
<gene>
    <name evidence="1" type="ORF">CVT25_010495</name>
</gene>
<dbReference type="AlphaFoldDB" id="A0A409XD90"/>
<reference evidence="1 2" key="1">
    <citation type="journal article" date="2018" name="Evol. Lett.">
        <title>Horizontal gene cluster transfer increased hallucinogenic mushroom diversity.</title>
        <authorList>
            <person name="Reynolds H.T."/>
            <person name="Vijayakumar V."/>
            <person name="Gluck-Thaler E."/>
            <person name="Korotkin H.B."/>
            <person name="Matheny P.B."/>
            <person name="Slot J.C."/>
        </authorList>
    </citation>
    <scope>NUCLEOTIDE SEQUENCE [LARGE SCALE GENOMIC DNA]</scope>
    <source>
        <strain evidence="1 2">2631</strain>
    </source>
</reference>
<dbReference type="Proteomes" id="UP000283269">
    <property type="component" value="Unassembled WGS sequence"/>
</dbReference>
<sequence>MKTDIPMMKKTCLIMDDIFSEEDEFDSEDEEVGEEELDELTKEVALNHFNAALFEAQQMAVKAKQEAMGQKPKQQELS</sequence>
<evidence type="ECO:0000313" key="2">
    <source>
        <dbReference type="Proteomes" id="UP000283269"/>
    </source>
</evidence>
<proteinExistence type="predicted"/>